<evidence type="ECO:0000256" key="1">
    <source>
        <dbReference type="ARBA" id="ARBA00004127"/>
    </source>
</evidence>
<dbReference type="Pfam" id="PF04191">
    <property type="entry name" value="PEMT"/>
    <property type="match status" value="1"/>
</dbReference>
<name>A0A1F5FZ85_9BACT</name>
<reference evidence="6 7" key="1">
    <citation type="journal article" date="2016" name="Nat. Commun.">
        <title>Thousands of microbial genomes shed light on interconnected biogeochemical processes in an aquifer system.</title>
        <authorList>
            <person name="Anantharaman K."/>
            <person name="Brown C.T."/>
            <person name="Hug L.A."/>
            <person name="Sharon I."/>
            <person name="Castelle C.J."/>
            <person name="Probst A.J."/>
            <person name="Thomas B.C."/>
            <person name="Singh A."/>
            <person name="Wilkins M.J."/>
            <person name="Karaoz U."/>
            <person name="Brodie E.L."/>
            <person name="Williams K.H."/>
            <person name="Hubbard S.S."/>
            <person name="Banfield J.F."/>
        </authorList>
    </citation>
    <scope>NUCLEOTIDE SEQUENCE [LARGE SCALE GENOMIC DNA]</scope>
</reference>
<comment type="caution">
    <text evidence="6">The sequence shown here is derived from an EMBL/GenBank/DDBJ whole genome shotgun (WGS) entry which is preliminary data.</text>
</comment>
<accession>A0A1F5FZ85</accession>
<dbReference type="InterPro" id="IPR007318">
    <property type="entry name" value="Phopholipid_MeTrfase"/>
</dbReference>
<feature type="transmembrane region" description="Helical" evidence="5">
    <location>
        <begin position="75"/>
        <end position="93"/>
    </location>
</feature>
<organism evidence="6 7">
    <name type="scientific">Candidatus Curtissbacteria bacterium RIFCSPHIGHO2_01_FULL_41_13</name>
    <dbReference type="NCBI Taxonomy" id="1797745"/>
    <lineage>
        <taxon>Bacteria</taxon>
        <taxon>Candidatus Curtissiibacteriota</taxon>
    </lineage>
</organism>
<dbReference type="Proteomes" id="UP000177069">
    <property type="component" value="Unassembled WGS sequence"/>
</dbReference>
<dbReference type="GO" id="GO:0012505">
    <property type="term" value="C:endomembrane system"/>
    <property type="evidence" value="ECO:0007669"/>
    <property type="project" value="UniProtKB-SubCell"/>
</dbReference>
<dbReference type="PANTHER" id="PTHR43847:SF1">
    <property type="entry name" value="BLL3993 PROTEIN"/>
    <property type="match status" value="1"/>
</dbReference>
<keyword evidence="4 5" id="KW-0472">Membrane</keyword>
<dbReference type="Gene3D" id="1.20.120.1630">
    <property type="match status" value="1"/>
</dbReference>
<evidence type="ECO:0008006" key="8">
    <source>
        <dbReference type="Google" id="ProtNLM"/>
    </source>
</evidence>
<sequence length="144" mass="17010">MKDKTLLYLELTLIILLFYFGKFTAIFQNIIPSLVFILGTILAIWSLLTMQVRYFSPFPEPPKKHKLAQRGLYKYMLHPMYTGIMLIGLALLLSRPSFQIFLIYAVLMYVLDQKASLEEELLSKIYPQYKPYKQKTKKFIPKIY</sequence>
<keyword evidence="2 5" id="KW-0812">Transmembrane</keyword>
<evidence type="ECO:0000256" key="2">
    <source>
        <dbReference type="ARBA" id="ARBA00022692"/>
    </source>
</evidence>
<feature type="transmembrane region" description="Helical" evidence="5">
    <location>
        <begin position="6"/>
        <end position="27"/>
    </location>
</feature>
<protein>
    <recommendedName>
        <fullName evidence="8">Steroid 5-alpha reductase C-terminal domain-containing protein</fullName>
    </recommendedName>
</protein>
<gene>
    <name evidence="6" type="ORF">A2696_00475</name>
</gene>
<dbReference type="PANTHER" id="PTHR43847">
    <property type="entry name" value="BLL3993 PROTEIN"/>
    <property type="match status" value="1"/>
</dbReference>
<dbReference type="InterPro" id="IPR052527">
    <property type="entry name" value="Metal_cation-efflux_comp"/>
</dbReference>
<keyword evidence="3 5" id="KW-1133">Transmembrane helix</keyword>
<comment type="subcellular location">
    <subcellularLocation>
        <location evidence="1">Endomembrane system</location>
        <topology evidence="1">Multi-pass membrane protein</topology>
    </subcellularLocation>
</comment>
<dbReference type="EMBL" id="MFBA01000045">
    <property type="protein sequence ID" value="OGD84928.1"/>
    <property type="molecule type" value="Genomic_DNA"/>
</dbReference>
<evidence type="ECO:0000313" key="6">
    <source>
        <dbReference type="EMBL" id="OGD84928.1"/>
    </source>
</evidence>
<evidence type="ECO:0000256" key="4">
    <source>
        <dbReference type="ARBA" id="ARBA00023136"/>
    </source>
</evidence>
<evidence type="ECO:0000313" key="7">
    <source>
        <dbReference type="Proteomes" id="UP000177069"/>
    </source>
</evidence>
<dbReference type="AlphaFoldDB" id="A0A1F5FZ85"/>
<proteinExistence type="predicted"/>
<evidence type="ECO:0000256" key="3">
    <source>
        <dbReference type="ARBA" id="ARBA00022989"/>
    </source>
</evidence>
<feature type="transmembrane region" description="Helical" evidence="5">
    <location>
        <begin position="34"/>
        <end position="55"/>
    </location>
</feature>
<evidence type="ECO:0000256" key="5">
    <source>
        <dbReference type="SAM" id="Phobius"/>
    </source>
</evidence>